<dbReference type="InterPro" id="IPR050130">
    <property type="entry name" value="ClpA_ClpB"/>
</dbReference>
<name>A0ABM9IZ80_9RALS</name>
<evidence type="ECO:0000313" key="8">
    <source>
        <dbReference type="Proteomes" id="UP001189616"/>
    </source>
</evidence>
<dbReference type="InterPro" id="IPR027417">
    <property type="entry name" value="P-loop_NTPase"/>
</dbReference>
<dbReference type="Proteomes" id="UP001189616">
    <property type="component" value="Unassembled WGS sequence"/>
</dbReference>
<dbReference type="InterPro" id="IPR004176">
    <property type="entry name" value="Clp_R_N"/>
</dbReference>
<evidence type="ECO:0000256" key="3">
    <source>
        <dbReference type="ARBA" id="ARBA00022840"/>
    </source>
</evidence>
<keyword evidence="4" id="KW-0677">Repeat</keyword>
<gene>
    <name evidence="7" type="ORF">LMG7141_00592</name>
</gene>
<dbReference type="Pfam" id="PF11678">
    <property type="entry name" value="Tle3_C"/>
    <property type="match status" value="1"/>
</dbReference>
<organism evidence="7 8">
    <name type="scientific">Ralstonia condita</name>
    <dbReference type="NCBI Taxonomy" id="3058600"/>
    <lineage>
        <taxon>Bacteria</taxon>
        <taxon>Pseudomonadati</taxon>
        <taxon>Pseudomonadota</taxon>
        <taxon>Betaproteobacteria</taxon>
        <taxon>Burkholderiales</taxon>
        <taxon>Burkholderiaceae</taxon>
        <taxon>Ralstonia</taxon>
    </lineage>
</organism>
<reference evidence="7 8" key="1">
    <citation type="submission" date="2023-07" db="EMBL/GenBank/DDBJ databases">
        <authorList>
            <person name="Peeters C."/>
        </authorList>
    </citation>
    <scope>NUCLEOTIDE SEQUENCE [LARGE SCALE GENOMIC DNA]</scope>
    <source>
        <strain evidence="7 8">LMG 7141</strain>
    </source>
</reference>
<evidence type="ECO:0000256" key="5">
    <source>
        <dbReference type="SAM" id="MobiDB-lite"/>
    </source>
</evidence>
<dbReference type="InterPro" id="IPR021692">
    <property type="entry name" value="Tle3_C"/>
</dbReference>
<dbReference type="Pfam" id="PF13191">
    <property type="entry name" value="AAA_16"/>
    <property type="match status" value="1"/>
</dbReference>
<comment type="caution">
    <text evidence="7">The sequence shown here is derived from an EMBL/GenBank/DDBJ whole genome shotgun (WGS) entry which is preliminary data.</text>
</comment>
<dbReference type="Gene3D" id="1.10.1780.10">
    <property type="entry name" value="Clp, N-terminal domain"/>
    <property type="match status" value="1"/>
</dbReference>
<keyword evidence="8" id="KW-1185">Reference proteome</keyword>
<sequence length="540" mass="58903">MDISRQALFGRLNPTLFKAIESATAFCKLRGNPYVEVVHWLHQLLQAPDGDLQRVLTYAGVDRSVLDADLTRALAALPTGATSISDFAFQIETAIERAWVFATLGFADGRVRGAYLLTALLKTPELRRTMLAISNQFAKVRVDDLVETVPALVAQSPESGEAAYDGSGLESATPGEASGAMAASKSGKSALGQYCRDLTQAARAGELDPVIGREHEIRTMADILLRRRQNNPLITGEAGVGKTAVIEGLAQAIASDEVPPSLKGVRLLSLDVGALLAGASMRGEFEARLKGVLEEAANRYKESASDSLNANRKTFEGKDAYAEQRETGHGDAASEASMRYDQNAGIRQKARRAIYDGSGGKQWFGPDGALNFFGKRFNEDDISKMSAAKHVDINGTDFGAFEKTQRMGLLAKGADQQATNHSTILTNPEHSEHVLAYDVDVGLCQFSNAQMNQLRRMADWRWCEPKEEYGDYFPPGRDADKDIEFEYYGTAQLGGKKLMEVAKFDPEKGALSVLKIEAERNWAPVLQSQHKPKNSDSRYA</sequence>
<dbReference type="Gene3D" id="3.40.50.300">
    <property type="entry name" value="P-loop containing nucleotide triphosphate hydrolases"/>
    <property type="match status" value="1"/>
</dbReference>
<keyword evidence="2" id="KW-0547">Nucleotide-binding</keyword>
<keyword evidence="3" id="KW-0067">ATP-binding</keyword>
<evidence type="ECO:0000259" key="6">
    <source>
        <dbReference type="PROSITE" id="PS51903"/>
    </source>
</evidence>
<dbReference type="SUPFAM" id="SSF52540">
    <property type="entry name" value="P-loop containing nucleoside triphosphate hydrolases"/>
    <property type="match status" value="1"/>
</dbReference>
<dbReference type="InterPro" id="IPR041664">
    <property type="entry name" value="AAA_16"/>
</dbReference>
<feature type="compositionally biased region" description="Basic and acidic residues" evidence="5">
    <location>
        <begin position="317"/>
        <end position="329"/>
    </location>
</feature>
<feature type="domain" description="Clp R" evidence="6">
    <location>
        <begin position="9"/>
        <end position="155"/>
    </location>
</feature>
<proteinExistence type="inferred from homology"/>
<comment type="similarity">
    <text evidence="1">Belongs to the ClpA/ClpB family.</text>
</comment>
<dbReference type="EMBL" id="CATYWO010000001">
    <property type="protein sequence ID" value="CAJ0777196.1"/>
    <property type="molecule type" value="Genomic_DNA"/>
</dbReference>
<protein>
    <recommendedName>
        <fullName evidence="6">Clp R domain-containing protein</fullName>
    </recommendedName>
</protein>
<dbReference type="PANTHER" id="PTHR11638">
    <property type="entry name" value="ATP-DEPENDENT CLP PROTEASE"/>
    <property type="match status" value="1"/>
</dbReference>
<dbReference type="SUPFAM" id="SSF81923">
    <property type="entry name" value="Double Clp-N motif"/>
    <property type="match status" value="1"/>
</dbReference>
<evidence type="ECO:0000256" key="2">
    <source>
        <dbReference type="ARBA" id="ARBA00022741"/>
    </source>
</evidence>
<feature type="region of interest" description="Disordered" evidence="5">
    <location>
        <begin position="157"/>
        <end position="181"/>
    </location>
</feature>
<evidence type="ECO:0000256" key="1">
    <source>
        <dbReference type="ARBA" id="ARBA00008675"/>
    </source>
</evidence>
<dbReference type="Pfam" id="PF02861">
    <property type="entry name" value="Clp_N"/>
    <property type="match status" value="1"/>
</dbReference>
<evidence type="ECO:0000256" key="4">
    <source>
        <dbReference type="PROSITE-ProRule" id="PRU01251"/>
    </source>
</evidence>
<dbReference type="PROSITE" id="PS51903">
    <property type="entry name" value="CLP_R"/>
    <property type="match status" value="1"/>
</dbReference>
<accession>A0ABM9IZ80</accession>
<dbReference type="PANTHER" id="PTHR11638:SF184">
    <property type="entry name" value="ATPASE WITH CHAPERONE ACTIVITY"/>
    <property type="match status" value="1"/>
</dbReference>
<evidence type="ECO:0000313" key="7">
    <source>
        <dbReference type="EMBL" id="CAJ0777196.1"/>
    </source>
</evidence>
<feature type="region of interest" description="Disordered" evidence="5">
    <location>
        <begin position="317"/>
        <end position="340"/>
    </location>
</feature>
<dbReference type="CDD" id="cd00009">
    <property type="entry name" value="AAA"/>
    <property type="match status" value="1"/>
</dbReference>
<dbReference type="InterPro" id="IPR036628">
    <property type="entry name" value="Clp_N_dom_sf"/>
</dbReference>